<reference evidence="2 4" key="1">
    <citation type="journal article" date="2014" name="BMC Genomics">
        <title>Genome sequence of Anopheles sinensis provides insight into genetics basis of mosquito competence for malaria parasites.</title>
        <authorList>
            <person name="Zhou D."/>
            <person name="Zhang D."/>
            <person name="Ding G."/>
            <person name="Shi L."/>
            <person name="Hou Q."/>
            <person name="Ye Y."/>
            <person name="Xu Y."/>
            <person name="Zhou H."/>
            <person name="Xiong C."/>
            <person name="Li S."/>
            <person name="Yu J."/>
            <person name="Hong S."/>
            <person name="Yu X."/>
            <person name="Zou P."/>
            <person name="Chen C."/>
            <person name="Chang X."/>
            <person name="Wang W."/>
            <person name="Lv Y."/>
            <person name="Sun Y."/>
            <person name="Ma L."/>
            <person name="Shen B."/>
            <person name="Zhu C."/>
        </authorList>
    </citation>
    <scope>NUCLEOTIDE SEQUENCE [LARGE SCALE GENOMIC DNA]</scope>
</reference>
<feature type="compositionally biased region" description="Basic and acidic residues" evidence="1">
    <location>
        <begin position="1"/>
        <end position="17"/>
    </location>
</feature>
<feature type="region of interest" description="Disordered" evidence="1">
    <location>
        <begin position="688"/>
        <end position="728"/>
    </location>
</feature>
<evidence type="ECO:0000256" key="1">
    <source>
        <dbReference type="SAM" id="MobiDB-lite"/>
    </source>
</evidence>
<dbReference type="EnsemblMetazoa" id="ASIC009832-RA">
    <property type="protein sequence ID" value="ASIC009832-PA"/>
    <property type="gene ID" value="ASIC009832"/>
</dbReference>
<feature type="region of interest" description="Disordered" evidence="1">
    <location>
        <begin position="541"/>
        <end position="571"/>
    </location>
</feature>
<reference evidence="3" key="2">
    <citation type="submission" date="2020-05" db="UniProtKB">
        <authorList>
            <consortium name="EnsemblMetazoa"/>
        </authorList>
    </citation>
    <scope>IDENTIFICATION</scope>
</reference>
<dbReference type="EMBL" id="KE525164">
    <property type="protein sequence ID" value="KFB42135.1"/>
    <property type="molecule type" value="Genomic_DNA"/>
</dbReference>
<protein>
    <submittedName>
        <fullName evidence="2">AGAP003633-PA-like protein</fullName>
    </submittedName>
</protein>
<feature type="region of interest" description="Disordered" evidence="1">
    <location>
        <begin position="621"/>
        <end position="671"/>
    </location>
</feature>
<feature type="region of interest" description="Disordered" evidence="1">
    <location>
        <begin position="752"/>
        <end position="856"/>
    </location>
</feature>
<feature type="compositionally biased region" description="Polar residues" evidence="1">
    <location>
        <begin position="655"/>
        <end position="665"/>
    </location>
</feature>
<feature type="compositionally biased region" description="Low complexity" evidence="1">
    <location>
        <begin position="556"/>
        <end position="565"/>
    </location>
</feature>
<dbReference type="AlphaFoldDB" id="A0A084VVZ1"/>
<accession>A0A084VVZ1</accession>
<dbReference type="VEuPathDB" id="VectorBase:ASIC009832"/>
<evidence type="ECO:0000313" key="4">
    <source>
        <dbReference type="Proteomes" id="UP000030765"/>
    </source>
</evidence>
<dbReference type="VEuPathDB" id="VectorBase:ASIS009792"/>
<sequence>MGNRVDYRRGEGGERASRKTQVLPTPRELSMQSAAIAHERYKWEKYRCSVELAVGQLTKQLKEYEKNPEKHPLYSEEWKKFWNRRYKELQAEKKDPQKHNFKPEWIEFWTKRMKELHDEEVERKKVEIRTKMQLPADGEERTDELREQYAVRVPPGNIKRSRSNERKPTDVATVLIDVNSDEEVDDYKGGQPMSSRVKPRSGRRSEEKRWERTRRRSNSRSRRSRSPISDDAMDGFPGRGSSSRRYAPPPMDRDRSSGGGGDSRPPERVDYDAWAKNYYGPNKKVFVRTEFDTENVPLNFIAVCRLLTAFEEYLGSLGPKVIDLMAKALALEKVKANSADDLLLNEDNCMFLETVKEKLKGHMMAETIDPPKVAPIKKAVCNIARLLHEASKREPVSKPVEEEVSRDSLAFSDGNGPAPVAPLTPSAVGLDKIAIAEQLAKALVAQGKVDFTTEELEQLINVYIAMEKMSRERNSTITTKAYLAALSPVVAVAAPAAAPALPVATPVTHLPTELKEMPKPGSLDRARMDVPVPRRAEMNDFRAGAGLGGPKVRETAPPAAMASSSTGGLENLSDSDLQTLLQSFKELSNEEQMHLISYLRKLERTEPDRVERLRRYVDFDGLNGQSSHDYDQDPSDDERRSYRDQDDDDGFETFRASSSMGTNGNKLLVDSEDEDDYSYDDILRAASKNVSNVAHPPSKSSLDMHDTSSNQSHSRGAANDPAAGSASVSLSDTQNLIANLMESLQKSVSDANSSSAANAGGSKSDYANPITTIGSLAGSSHQPYPGQMSQMSQPRPQGPQGLSNVAMQPMGPYGGPQGQPQGVPMGGQPFGQPFMYPGGQMFGGNNPQQQQAQQYGGYGNFGYY</sequence>
<feature type="compositionally biased region" description="Low complexity" evidence="1">
    <location>
        <begin position="752"/>
        <end position="765"/>
    </location>
</feature>
<dbReference type="EMBL" id="ATLV01017357">
    <property type="status" value="NOT_ANNOTATED_CDS"/>
    <property type="molecule type" value="Genomic_DNA"/>
</dbReference>
<gene>
    <name evidence="2" type="ORF">ZHAS_00009832</name>
</gene>
<dbReference type="STRING" id="74873.A0A084VVZ1"/>
<dbReference type="OMA" id="TITTKAY"/>
<name>A0A084VVZ1_ANOSI</name>
<proteinExistence type="predicted"/>
<feature type="region of interest" description="Disordered" evidence="1">
    <location>
        <begin position="1"/>
        <end position="26"/>
    </location>
</feature>
<keyword evidence="4" id="KW-1185">Reference proteome</keyword>
<feature type="compositionally biased region" description="Polar residues" evidence="1">
    <location>
        <begin position="769"/>
        <end position="806"/>
    </location>
</feature>
<organism evidence="2">
    <name type="scientific">Anopheles sinensis</name>
    <name type="common">Mosquito</name>
    <dbReference type="NCBI Taxonomy" id="74873"/>
    <lineage>
        <taxon>Eukaryota</taxon>
        <taxon>Metazoa</taxon>
        <taxon>Ecdysozoa</taxon>
        <taxon>Arthropoda</taxon>
        <taxon>Hexapoda</taxon>
        <taxon>Insecta</taxon>
        <taxon>Pterygota</taxon>
        <taxon>Neoptera</taxon>
        <taxon>Endopterygota</taxon>
        <taxon>Diptera</taxon>
        <taxon>Nematocera</taxon>
        <taxon>Culicoidea</taxon>
        <taxon>Culicidae</taxon>
        <taxon>Anophelinae</taxon>
        <taxon>Anopheles</taxon>
    </lineage>
</organism>
<feature type="region of interest" description="Disordered" evidence="1">
    <location>
        <begin position="134"/>
        <end position="267"/>
    </location>
</feature>
<evidence type="ECO:0000313" key="3">
    <source>
        <dbReference type="EnsemblMetazoa" id="ASIC009832-PA"/>
    </source>
</evidence>
<dbReference type="OrthoDB" id="5877502at2759"/>
<evidence type="ECO:0000313" key="2">
    <source>
        <dbReference type="EMBL" id="KFB42135.1"/>
    </source>
</evidence>
<feature type="compositionally biased region" description="Low complexity" evidence="1">
    <location>
        <begin position="843"/>
        <end position="855"/>
    </location>
</feature>
<dbReference type="Proteomes" id="UP000030765">
    <property type="component" value="Unassembled WGS sequence"/>
</dbReference>
<feature type="compositionally biased region" description="Basic residues" evidence="1">
    <location>
        <begin position="211"/>
        <end position="225"/>
    </location>
</feature>